<dbReference type="InterPro" id="IPR037925">
    <property type="entry name" value="FlgE/F/G-like"/>
</dbReference>
<gene>
    <name evidence="8" type="primary">flgF_2</name>
    <name evidence="8" type="ORF">Lwor_1992</name>
</gene>
<dbReference type="InterPro" id="IPR020013">
    <property type="entry name" value="Flagellar_FlgE/F/G"/>
</dbReference>
<dbReference type="PANTHER" id="PTHR30435">
    <property type="entry name" value="FLAGELLAR PROTEIN"/>
    <property type="match status" value="1"/>
</dbReference>
<dbReference type="GO" id="GO:0009425">
    <property type="term" value="C:bacterial-type flagellum basal body"/>
    <property type="evidence" value="ECO:0007669"/>
    <property type="project" value="UniProtKB-SubCell"/>
</dbReference>
<evidence type="ECO:0000313" key="9">
    <source>
        <dbReference type="Proteomes" id="UP000054662"/>
    </source>
</evidence>
<name>A0A0W1A5Z8_9GAMM</name>
<sequence>MLDAISATQFAMELDQLKLQSISQNIANMNTPGFKRQLAESTGFDEQLEPQIMHTMQQIHQTQIHTQGTLIQTHKTSDFALTGNSYFQVQGEQGIFYTRRGDFQINSHGELCTATGETLLGAGGTIKVDDNSFTVDAQGSLYIDHHKVDQLNVVQFDHPQSLEYAGNGLYQTNESPYPCDGSTRVLQGFIEQSNVKSIDEMMDMIKTSRHFEASQRIMRTADNLLSTAINQLGEGNV</sequence>
<evidence type="ECO:0000259" key="5">
    <source>
        <dbReference type="Pfam" id="PF00460"/>
    </source>
</evidence>
<dbReference type="InterPro" id="IPR053967">
    <property type="entry name" value="LlgE_F_G-like_D1"/>
</dbReference>
<dbReference type="SUPFAM" id="SSF117143">
    <property type="entry name" value="Flagellar hook protein flgE"/>
    <property type="match status" value="1"/>
</dbReference>
<keyword evidence="8" id="KW-0966">Cell projection</keyword>
<comment type="caution">
    <text evidence="8">The sequence shown here is derived from an EMBL/GenBank/DDBJ whole genome shotgun (WGS) entry which is preliminary data.</text>
</comment>
<evidence type="ECO:0000259" key="7">
    <source>
        <dbReference type="Pfam" id="PF22692"/>
    </source>
</evidence>
<feature type="domain" description="Flagellar hook protein FlgE/F/G-like D1" evidence="7">
    <location>
        <begin position="80"/>
        <end position="141"/>
    </location>
</feature>
<evidence type="ECO:0000256" key="2">
    <source>
        <dbReference type="ARBA" id="ARBA00009677"/>
    </source>
</evidence>
<dbReference type="OrthoDB" id="8578401at2"/>
<accession>A0A0W1A5Z8</accession>
<dbReference type="PANTHER" id="PTHR30435:SF19">
    <property type="entry name" value="FLAGELLAR BASAL-BODY ROD PROTEIN FLGG"/>
    <property type="match status" value="1"/>
</dbReference>
<dbReference type="Pfam" id="PF00460">
    <property type="entry name" value="Flg_bb_rod"/>
    <property type="match status" value="1"/>
</dbReference>
<evidence type="ECO:0000256" key="3">
    <source>
        <dbReference type="ARBA" id="ARBA00023143"/>
    </source>
</evidence>
<keyword evidence="9" id="KW-1185">Reference proteome</keyword>
<proteinExistence type="inferred from homology"/>
<evidence type="ECO:0000256" key="1">
    <source>
        <dbReference type="ARBA" id="ARBA00004117"/>
    </source>
</evidence>
<keyword evidence="3 4" id="KW-0975">Bacterial flagellum</keyword>
<evidence type="ECO:0000259" key="6">
    <source>
        <dbReference type="Pfam" id="PF06429"/>
    </source>
</evidence>
<feature type="domain" description="Flagellar basal-body/hook protein C-terminal" evidence="6">
    <location>
        <begin position="187"/>
        <end position="230"/>
    </location>
</feature>
<dbReference type="Pfam" id="PF06429">
    <property type="entry name" value="Flg_bbr_C"/>
    <property type="match status" value="1"/>
</dbReference>
<dbReference type="NCBIfam" id="TIGR03506">
    <property type="entry name" value="FlgEFG_subfam"/>
    <property type="match status" value="1"/>
</dbReference>
<comment type="subcellular location">
    <subcellularLocation>
        <location evidence="1 4">Bacterial flagellum basal body</location>
    </subcellularLocation>
</comment>
<keyword evidence="8" id="KW-0282">Flagellum</keyword>
<keyword evidence="8" id="KW-0969">Cilium</keyword>
<organism evidence="8 9">
    <name type="scientific">Legionella worsleiensis</name>
    <dbReference type="NCBI Taxonomy" id="45076"/>
    <lineage>
        <taxon>Bacteria</taxon>
        <taxon>Pseudomonadati</taxon>
        <taxon>Pseudomonadota</taxon>
        <taxon>Gammaproteobacteria</taxon>
        <taxon>Legionellales</taxon>
        <taxon>Legionellaceae</taxon>
        <taxon>Legionella</taxon>
    </lineage>
</organism>
<dbReference type="Pfam" id="PF22692">
    <property type="entry name" value="LlgE_F_G_D1"/>
    <property type="match status" value="1"/>
</dbReference>
<dbReference type="Proteomes" id="UP000054662">
    <property type="component" value="Unassembled WGS sequence"/>
</dbReference>
<dbReference type="STRING" id="45076.Lwor_1992"/>
<dbReference type="PATRIC" id="fig|45076.6.peg.2174"/>
<feature type="domain" description="Flagellar basal body rod protein N-terminal" evidence="5">
    <location>
        <begin position="11"/>
        <end position="35"/>
    </location>
</feature>
<evidence type="ECO:0000256" key="4">
    <source>
        <dbReference type="RuleBase" id="RU362116"/>
    </source>
</evidence>
<protein>
    <submittedName>
        <fullName evidence="8">Flagellar basal body rod protein FlgF</fullName>
    </submittedName>
</protein>
<evidence type="ECO:0000313" key="8">
    <source>
        <dbReference type="EMBL" id="KTD76767.1"/>
    </source>
</evidence>
<dbReference type="InterPro" id="IPR001444">
    <property type="entry name" value="Flag_bb_rod_N"/>
</dbReference>
<dbReference type="RefSeq" id="WP_058493761.1">
    <property type="nucleotide sequence ID" value="NZ_CBCRUR010000004.1"/>
</dbReference>
<dbReference type="EMBL" id="LNZC01000027">
    <property type="protein sequence ID" value="KTD76767.1"/>
    <property type="molecule type" value="Genomic_DNA"/>
</dbReference>
<dbReference type="AlphaFoldDB" id="A0A0W1A5Z8"/>
<reference evidence="8 9" key="1">
    <citation type="submission" date="2015-11" db="EMBL/GenBank/DDBJ databases">
        <title>Genomic analysis of 38 Legionella species identifies large and diverse effector repertoires.</title>
        <authorList>
            <person name="Burstein D."/>
            <person name="Amaro F."/>
            <person name="Zusman T."/>
            <person name="Lifshitz Z."/>
            <person name="Cohen O."/>
            <person name="Gilbert J.A."/>
            <person name="Pupko T."/>
            <person name="Shuman H.A."/>
            <person name="Segal G."/>
        </authorList>
    </citation>
    <scope>NUCLEOTIDE SEQUENCE [LARGE SCALE GENOMIC DNA]</scope>
    <source>
        <strain evidence="8 9">ATCC 49508</strain>
    </source>
</reference>
<dbReference type="GO" id="GO:0071978">
    <property type="term" value="P:bacterial-type flagellum-dependent swarming motility"/>
    <property type="evidence" value="ECO:0007669"/>
    <property type="project" value="TreeGrafter"/>
</dbReference>
<comment type="similarity">
    <text evidence="2 4">Belongs to the flagella basal body rod proteins family.</text>
</comment>
<dbReference type="InterPro" id="IPR010930">
    <property type="entry name" value="Flg_bb/hook_C_dom"/>
</dbReference>